<evidence type="ECO:0000313" key="2">
    <source>
        <dbReference type="EMBL" id="PKY53443.1"/>
    </source>
</evidence>
<protein>
    <submittedName>
        <fullName evidence="2">Uncharacterized protein</fullName>
    </submittedName>
</protein>
<feature type="non-terminal residue" evidence="2">
    <location>
        <position position="1"/>
    </location>
</feature>
<dbReference type="Proteomes" id="UP000234323">
    <property type="component" value="Unassembled WGS sequence"/>
</dbReference>
<reference evidence="2 3" key="1">
    <citation type="submission" date="2015-10" db="EMBL/GenBank/DDBJ databases">
        <title>Genome analyses suggest a sexual origin of heterokaryosis in a supposedly ancient asexual fungus.</title>
        <authorList>
            <person name="Ropars J."/>
            <person name="Sedzielewska K."/>
            <person name="Noel J."/>
            <person name="Charron P."/>
            <person name="Farinelli L."/>
            <person name="Marton T."/>
            <person name="Kruger M."/>
            <person name="Pelin A."/>
            <person name="Brachmann A."/>
            <person name="Corradi N."/>
        </authorList>
    </citation>
    <scope>NUCLEOTIDE SEQUENCE [LARGE SCALE GENOMIC DNA]</scope>
    <source>
        <strain evidence="2 3">A4</strain>
    </source>
</reference>
<accession>A0A2I1H3J5</accession>
<proteinExistence type="predicted"/>
<comment type="caution">
    <text evidence="2">The sequence shown here is derived from an EMBL/GenBank/DDBJ whole genome shotgun (WGS) entry which is preliminary data.</text>
</comment>
<evidence type="ECO:0000256" key="1">
    <source>
        <dbReference type="SAM" id="Phobius"/>
    </source>
</evidence>
<dbReference type="EMBL" id="LLXI01001388">
    <property type="protein sequence ID" value="PKY53443.1"/>
    <property type="molecule type" value="Genomic_DNA"/>
</dbReference>
<keyword evidence="1" id="KW-1133">Transmembrane helix</keyword>
<keyword evidence="1" id="KW-0812">Transmembrane</keyword>
<evidence type="ECO:0000313" key="3">
    <source>
        <dbReference type="Proteomes" id="UP000234323"/>
    </source>
</evidence>
<organism evidence="2 3">
    <name type="scientific">Rhizophagus irregularis</name>
    <dbReference type="NCBI Taxonomy" id="588596"/>
    <lineage>
        <taxon>Eukaryota</taxon>
        <taxon>Fungi</taxon>
        <taxon>Fungi incertae sedis</taxon>
        <taxon>Mucoromycota</taxon>
        <taxon>Glomeromycotina</taxon>
        <taxon>Glomeromycetes</taxon>
        <taxon>Glomerales</taxon>
        <taxon>Glomeraceae</taxon>
        <taxon>Rhizophagus</taxon>
    </lineage>
</organism>
<dbReference type="AlphaFoldDB" id="A0A2I1H3J5"/>
<name>A0A2I1H3J5_9GLOM</name>
<keyword evidence="3" id="KW-1185">Reference proteome</keyword>
<gene>
    <name evidence="2" type="ORF">RhiirA4_498909</name>
</gene>
<sequence>ISHSWRDIFEVTISNANNNRVSSLAEASEPIRPSWLYITDKVGFISDSIVIHNLTTFPIQPHLNFLATMLLCILLLKQCQRY</sequence>
<keyword evidence="1" id="KW-0472">Membrane</keyword>
<feature type="transmembrane region" description="Helical" evidence="1">
    <location>
        <begin position="59"/>
        <end position="76"/>
    </location>
</feature>